<proteinExistence type="predicted"/>
<feature type="domain" description="RING-type" evidence="6">
    <location>
        <begin position="410"/>
        <end position="458"/>
    </location>
</feature>
<dbReference type="STRING" id="1306861.A0A4U6XLP2"/>
<evidence type="ECO:0000313" key="8">
    <source>
        <dbReference type="Proteomes" id="UP000310108"/>
    </source>
</evidence>
<dbReference type="AlphaFoldDB" id="A0A4U6XLP2"/>
<dbReference type="OrthoDB" id="8062037at2759"/>
<dbReference type="InterPro" id="IPR013083">
    <property type="entry name" value="Znf_RING/FYVE/PHD"/>
</dbReference>
<gene>
    <name evidence="7" type="ORF">CTA1_9398</name>
</gene>
<dbReference type="InterPro" id="IPR001841">
    <property type="entry name" value="Znf_RING"/>
</dbReference>
<sequence length="716" mass="76979">MQPVGHPNIAMEETMDYTYHHQEQAQGQAQLPFSQQRSRCPYYSRNEHHQQLPGIPQQHRSTMHYDPVHASAGHWHPQGQLPPYHWQHHMMGHRPQLVPQQQRSSNAASDPHFYNHGSAGSFGNGAGGYSGAAPNEMGGGPQTVHPPFPHTQLPPVRYNPSSSLAASQPTAGQPVFGSERPFGQNTASRNGAFNAASHSLNASTSPNTQNASEPSAESTRTAQPTTPESTGTPSQAPPSNSTGSIQFGSAPPSSAPQHYSTFPLAPYRMHRSAASGETSTYIGGSGGSLLLSHHAYAFTGGPPTTNPTSNFVPPNLRRAPGNPRRTMSRRQSPPSDADMDSERELRMMEQVIHANGNAGRLLDGDHHMDPVRAAQFLRGSVTTKYVASPSAILSLQSVPITDLPESERTCVICYNEFGVETPEGVREAPLRLPKCKHVFGDHCIKKWLEESDSCPYCRDKVPNEPRITSTNPNVNSMLRNRSQVTLGGYAGLMRERDANLAYDESSRVSVAGSGHGERRSPPTDSGEGRRRIRPRHGSLRGPGSPSSPGGSRPASFGSSSSSTNHENNRRSHAAVAAAANRAYLSNANTTARSSHGSAAQVTLPRGNASQYQIPSLGHGPMETLTSVTPTMSSYMLQGMHQGHPPGGQGGGFPNPLNRSSLPAPLPGAWVSGAPPASDDLHRRMMLDENNNNHNNNNNNNTNDDAQVHTGAQWGQQ</sequence>
<dbReference type="SMART" id="SM00184">
    <property type="entry name" value="RING"/>
    <property type="match status" value="1"/>
</dbReference>
<feature type="region of interest" description="Disordered" evidence="5">
    <location>
        <begin position="100"/>
        <end position="119"/>
    </location>
</feature>
<comment type="caution">
    <text evidence="7">The sequence shown here is derived from an EMBL/GenBank/DDBJ whole genome shotgun (WGS) entry which is preliminary data.</text>
</comment>
<keyword evidence="3" id="KW-0862">Zinc</keyword>
<evidence type="ECO:0000256" key="5">
    <source>
        <dbReference type="SAM" id="MobiDB-lite"/>
    </source>
</evidence>
<feature type="region of interest" description="Disordered" evidence="5">
    <location>
        <begin position="300"/>
        <end position="340"/>
    </location>
</feature>
<reference evidence="7 8" key="1">
    <citation type="journal article" date="2019" name="PLoS ONE">
        <title>Comparative genome analysis indicates high evolutionary potential of pathogenicity genes in Colletotrichum tanaceti.</title>
        <authorList>
            <person name="Lelwala R.V."/>
            <person name="Korhonen P.K."/>
            <person name="Young N.D."/>
            <person name="Scott J.B."/>
            <person name="Ades P.A."/>
            <person name="Gasser R.B."/>
            <person name="Taylor P.W.J."/>
        </authorList>
    </citation>
    <scope>NUCLEOTIDE SEQUENCE [LARGE SCALE GENOMIC DNA]</scope>
    <source>
        <strain evidence="7">BRIP57314</strain>
    </source>
</reference>
<dbReference type="EMBL" id="PJEX01000064">
    <property type="protein sequence ID" value="TKW56553.1"/>
    <property type="molecule type" value="Genomic_DNA"/>
</dbReference>
<evidence type="ECO:0000256" key="1">
    <source>
        <dbReference type="ARBA" id="ARBA00022723"/>
    </source>
</evidence>
<accession>A0A4U6XLP2</accession>
<dbReference type="SUPFAM" id="SSF57850">
    <property type="entry name" value="RING/U-box"/>
    <property type="match status" value="1"/>
</dbReference>
<keyword evidence="2 4" id="KW-0863">Zinc-finger</keyword>
<dbReference type="PANTHER" id="PTHR22763:SF162">
    <property type="entry name" value="TRANSMEMBRANE E3 UBIQUITIN-PROTEIN LIGASE 1"/>
    <property type="match status" value="1"/>
</dbReference>
<dbReference type="Proteomes" id="UP000310108">
    <property type="component" value="Unassembled WGS sequence"/>
</dbReference>
<dbReference type="GO" id="GO:0008270">
    <property type="term" value="F:zinc ion binding"/>
    <property type="evidence" value="ECO:0007669"/>
    <property type="project" value="UniProtKB-KW"/>
</dbReference>
<keyword evidence="1" id="KW-0479">Metal-binding</keyword>
<dbReference type="InterPro" id="IPR050731">
    <property type="entry name" value="HRD1_E3_ubiq-ligases"/>
</dbReference>
<dbReference type="GO" id="GO:0012505">
    <property type="term" value="C:endomembrane system"/>
    <property type="evidence" value="ECO:0007669"/>
    <property type="project" value="TreeGrafter"/>
</dbReference>
<dbReference type="GO" id="GO:0043161">
    <property type="term" value="P:proteasome-mediated ubiquitin-dependent protein catabolic process"/>
    <property type="evidence" value="ECO:0007669"/>
    <property type="project" value="TreeGrafter"/>
</dbReference>
<evidence type="ECO:0000256" key="3">
    <source>
        <dbReference type="ARBA" id="ARBA00022833"/>
    </source>
</evidence>
<dbReference type="Pfam" id="PF13639">
    <property type="entry name" value="zf-RING_2"/>
    <property type="match status" value="1"/>
</dbReference>
<feature type="region of interest" description="Disordered" evidence="5">
    <location>
        <begin position="505"/>
        <end position="574"/>
    </location>
</feature>
<feature type="compositionally biased region" description="Low complexity" evidence="5">
    <location>
        <begin position="539"/>
        <end position="562"/>
    </location>
</feature>
<dbReference type="PROSITE" id="PS50089">
    <property type="entry name" value="ZF_RING_2"/>
    <property type="match status" value="1"/>
</dbReference>
<feature type="region of interest" description="Disordered" evidence="5">
    <location>
        <begin position="641"/>
        <end position="716"/>
    </location>
</feature>
<feature type="region of interest" description="Disordered" evidence="5">
    <location>
        <begin position="125"/>
        <end position="261"/>
    </location>
</feature>
<protein>
    <recommendedName>
        <fullName evidence="6">RING-type domain-containing protein</fullName>
    </recommendedName>
</protein>
<name>A0A4U6XLP2_9PEZI</name>
<dbReference type="Gene3D" id="3.30.40.10">
    <property type="entry name" value="Zinc/RING finger domain, C3HC4 (zinc finger)"/>
    <property type="match status" value="1"/>
</dbReference>
<evidence type="ECO:0000259" key="6">
    <source>
        <dbReference type="PROSITE" id="PS50089"/>
    </source>
</evidence>
<feature type="compositionally biased region" description="Basic and acidic residues" evidence="5">
    <location>
        <begin position="515"/>
        <end position="529"/>
    </location>
</feature>
<feature type="compositionally biased region" description="Low complexity" evidence="5">
    <location>
        <begin position="689"/>
        <end position="702"/>
    </location>
</feature>
<dbReference type="GO" id="GO:0044695">
    <property type="term" value="C:Dsc E3 ubiquitin ligase complex"/>
    <property type="evidence" value="ECO:0007669"/>
    <property type="project" value="TreeGrafter"/>
</dbReference>
<dbReference type="GO" id="GO:0061630">
    <property type="term" value="F:ubiquitin protein ligase activity"/>
    <property type="evidence" value="ECO:0007669"/>
    <property type="project" value="TreeGrafter"/>
</dbReference>
<organism evidence="7 8">
    <name type="scientific">Colletotrichum tanaceti</name>
    <dbReference type="NCBI Taxonomy" id="1306861"/>
    <lineage>
        <taxon>Eukaryota</taxon>
        <taxon>Fungi</taxon>
        <taxon>Dikarya</taxon>
        <taxon>Ascomycota</taxon>
        <taxon>Pezizomycotina</taxon>
        <taxon>Sordariomycetes</taxon>
        <taxon>Hypocreomycetidae</taxon>
        <taxon>Glomerellales</taxon>
        <taxon>Glomerellaceae</taxon>
        <taxon>Colletotrichum</taxon>
        <taxon>Colletotrichum destructivum species complex</taxon>
    </lineage>
</organism>
<feature type="compositionally biased region" description="Polar residues" evidence="5">
    <location>
        <begin position="183"/>
        <end position="260"/>
    </location>
</feature>
<dbReference type="PANTHER" id="PTHR22763">
    <property type="entry name" value="RING ZINC FINGER PROTEIN"/>
    <property type="match status" value="1"/>
</dbReference>
<evidence type="ECO:0000256" key="2">
    <source>
        <dbReference type="ARBA" id="ARBA00022771"/>
    </source>
</evidence>
<evidence type="ECO:0000313" key="7">
    <source>
        <dbReference type="EMBL" id="TKW56553.1"/>
    </source>
</evidence>
<keyword evidence="8" id="KW-1185">Reference proteome</keyword>
<feature type="compositionally biased region" description="Polar residues" evidence="5">
    <location>
        <begin position="159"/>
        <end position="171"/>
    </location>
</feature>
<evidence type="ECO:0000256" key="4">
    <source>
        <dbReference type="PROSITE-ProRule" id="PRU00175"/>
    </source>
</evidence>